<evidence type="ECO:0000313" key="1">
    <source>
        <dbReference type="EMBL" id="GAA5500482.1"/>
    </source>
</evidence>
<accession>A0ABP9V9W8</accession>
<name>A0ABP9V9W8_9DEIO</name>
<dbReference type="RefSeq" id="WP_353540467.1">
    <property type="nucleotide sequence ID" value="NZ_BAABRN010000001.1"/>
</dbReference>
<reference evidence="1 2" key="1">
    <citation type="submission" date="2024-02" db="EMBL/GenBank/DDBJ databases">
        <title>Deinococcus xinjiangensis NBRC 107630.</title>
        <authorList>
            <person name="Ichikawa N."/>
            <person name="Katano-Makiyama Y."/>
            <person name="Hidaka K."/>
        </authorList>
    </citation>
    <scope>NUCLEOTIDE SEQUENCE [LARGE SCALE GENOMIC DNA]</scope>
    <source>
        <strain evidence="1 2">NBRC 107630</strain>
    </source>
</reference>
<dbReference type="Proteomes" id="UP001458946">
    <property type="component" value="Unassembled WGS sequence"/>
</dbReference>
<sequence>MKATFQEVNTDATALIARIDALLPQAAGTAAEKDLWERRDAARMALRIVYRRDTALLPKAAAALKEAWL</sequence>
<comment type="caution">
    <text evidence="1">The sequence shown here is derived from an EMBL/GenBank/DDBJ whole genome shotgun (WGS) entry which is preliminary data.</text>
</comment>
<evidence type="ECO:0000313" key="2">
    <source>
        <dbReference type="Proteomes" id="UP001458946"/>
    </source>
</evidence>
<dbReference type="EMBL" id="BAABRN010000001">
    <property type="protein sequence ID" value="GAA5500482.1"/>
    <property type="molecule type" value="Genomic_DNA"/>
</dbReference>
<protein>
    <submittedName>
        <fullName evidence="1">Uncharacterized protein</fullName>
    </submittedName>
</protein>
<gene>
    <name evidence="1" type="ORF">Dxin01_00203</name>
</gene>
<organism evidence="1 2">
    <name type="scientific">Deinococcus xinjiangensis</name>
    <dbReference type="NCBI Taxonomy" id="457454"/>
    <lineage>
        <taxon>Bacteria</taxon>
        <taxon>Thermotogati</taxon>
        <taxon>Deinococcota</taxon>
        <taxon>Deinococci</taxon>
        <taxon>Deinococcales</taxon>
        <taxon>Deinococcaceae</taxon>
        <taxon>Deinococcus</taxon>
    </lineage>
</organism>
<keyword evidence="2" id="KW-1185">Reference proteome</keyword>
<proteinExistence type="predicted"/>